<feature type="transmembrane region" description="Helical" evidence="2">
    <location>
        <begin position="64"/>
        <end position="84"/>
    </location>
</feature>
<accession>J0MVG4</accession>
<feature type="non-terminal residue" evidence="3">
    <location>
        <position position="452"/>
    </location>
</feature>
<evidence type="ECO:0000313" key="3">
    <source>
        <dbReference type="EMBL" id="EJF38314.1"/>
    </source>
</evidence>
<dbReference type="OrthoDB" id="3742900at2"/>
<feature type="transmembrane region" description="Helical" evidence="2">
    <location>
        <begin position="146"/>
        <end position="165"/>
    </location>
</feature>
<dbReference type="Proteomes" id="UP000002941">
    <property type="component" value="Unassembled WGS sequence"/>
</dbReference>
<feature type="transmembrane region" description="Helical" evidence="2">
    <location>
        <begin position="325"/>
        <end position="349"/>
    </location>
</feature>
<name>J0MVG4_9ACTO</name>
<reference evidence="3 4" key="1">
    <citation type="submission" date="2012-05" db="EMBL/GenBank/DDBJ databases">
        <authorList>
            <person name="Harkins D.M."/>
            <person name="Madupu R."/>
            <person name="Durkin A.S."/>
            <person name="Torralba M."/>
            <person name="Methe B."/>
            <person name="Sutton G.G."/>
            <person name="Nelson K.E."/>
        </authorList>
    </citation>
    <scope>NUCLEOTIDE SEQUENCE [LARGE SCALE GENOMIC DNA]</scope>
    <source>
        <strain evidence="3 4">F0489</strain>
    </source>
</reference>
<feature type="transmembrane region" description="Helical" evidence="2">
    <location>
        <begin position="34"/>
        <end position="52"/>
    </location>
</feature>
<dbReference type="eggNOG" id="COG2311">
    <property type="taxonomic scope" value="Bacteria"/>
</dbReference>
<dbReference type="InterPro" id="IPR045931">
    <property type="entry name" value="DUF6350"/>
</dbReference>
<feature type="transmembrane region" description="Helical" evidence="2">
    <location>
        <begin position="290"/>
        <end position="313"/>
    </location>
</feature>
<evidence type="ECO:0000256" key="1">
    <source>
        <dbReference type="SAM" id="MobiDB-lite"/>
    </source>
</evidence>
<feature type="transmembrane region" description="Helical" evidence="2">
    <location>
        <begin position="185"/>
        <end position="213"/>
    </location>
</feature>
<organism evidence="3 4">
    <name type="scientific">Actinomyces massiliensis F0489</name>
    <dbReference type="NCBI Taxonomy" id="1125718"/>
    <lineage>
        <taxon>Bacteria</taxon>
        <taxon>Bacillati</taxon>
        <taxon>Actinomycetota</taxon>
        <taxon>Actinomycetes</taxon>
        <taxon>Actinomycetales</taxon>
        <taxon>Actinomycetaceae</taxon>
        <taxon>Actinomyces</taxon>
    </lineage>
</organism>
<keyword evidence="2" id="KW-0812">Transmembrane</keyword>
<dbReference type="Pfam" id="PF19877">
    <property type="entry name" value="DUF6350"/>
    <property type="match status" value="1"/>
</dbReference>
<feature type="compositionally biased region" description="Basic and acidic residues" evidence="1">
    <location>
        <begin position="429"/>
        <end position="441"/>
    </location>
</feature>
<comment type="caution">
    <text evidence="3">The sequence shown here is derived from an EMBL/GenBank/DDBJ whole genome shotgun (WGS) entry which is preliminary data.</text>
</comment>
<dbReference type="AlphaFoldDB" id="J0MVG4"/>
<dbReference type="EMBL" id="AKFT01000191">
    <property type="protein sequence ID" value="EJF38314.1"/>
    <property type="molecule type" value="Genomic_DNA"/>
</dbReference>
<evidence type="ECO:0000256" key="2">
    <source>
        <dbReference type="SAM" id="Phobius"/>
    </source>
</evidence>
<keyword evidence="2" id="KW-0472">Membrane</keyword>
<keyword evidence="2" id="KW-1133">Transmembrane helix</keyword>
<evidence type="ECO:0000313" key="4">
    <source>
        <dbReference type="Proteomes" id="UP000002941"/>
    </source>
</evidence>
<protein>
    <submittedName>
        <fullName evidence="3">Uncharacterized protein</fullName>
    </submittedName>
</protein>
<sequence length="452" mass="46122">MVSDADELTRGGGLRRVVPADWPFAVRTGIESVLAGWLLVVVPTLAVFASTSSMDAAAALSAGTALRAGTGLWGLGLGGVWGSASSSDGAVGLPLLGLTILQALIIRWSVRRSRLARPLSGVWTVLTAMAIGAVIVVASGPAGSRMWTAVLGLGALTALIVFGHLQHRGRGMPGVERWWARRPRWADPALALVRGTALAMAGLVAVVALVAVVMGAGRVGRLHDALSAGGITASLGLVLLQAGWVPTMLVWALSWLAGPGFTVGTGSLFSPDVVMADAVPSMPLLGLLPTAPLGTAGVYLPMVITLVAVGAAWHRRRELIELELLESLLAAVAATIIITLGCLILSLGASGPIGPGRMAEVGPYSAYLCVFIALEVGIGFIVVAVLTHPTTRRLTTRGLAATADASSASAQSMRDRLGAAAEAAQGRRASTDEARRARGNPDEGGGAEPAAP</sequence>
<proteinExistence type="predicted"/>
<gene>
    <name evidence="3" type="ORF">HMPREF1318_2679</name>
</gene>
<feature type="region of interest" description="Disordered" evidence="1">
    <location>
        <begin position="409"/>
        <end position="452"/>
    </location>
</feature>
<feature type="compositionally biased region" description="Low complexity" evidence="1">
    <location>
        <begin position="409"/>
        <end position="428"/>
    </location>
</feature>
<feature type="compositionally biased region" description="Gly residues" evidence="1">
    <location>
        <begin position="442"/>
        <end position="452"/>
    </location>
</feature>
<feature type="transmembrane region" description="Helical" evidence="2">
    <location>
        <begin position="249"/>
        <end position="270"/>
    </location>
</feature>
<feature type="transmembrane region" description="Helical" evidence="2">
    <location>
        <begin position="90"/>
        <end position="110"/>
    </location>
</feature>
<feature type="transmembrane region" description="Helical" evidence="2">
    <location>
        <begin position="364"/>
        <end position="387"/>
    </location>
</feature>
<keyword evidence="4" id="KW-1185">Reference proteome</keyword>
<feature type="transmembrane region" description="Helical" evidence="2">
    <location>
        <begin position="225"/>
        <end position="242"/>
    </location>
</feature>
<feature type="transmembrane region" description="Helical" evidence="2">
    <location>
        <begin position="122"/>
        <end position="140"/>
    </location>
</feature>